<evidence type="ECO:0000313" key="1">
    <source>
        <dbReference type="EMBL" id="ENX22172.1"/>
    </source>
</evidence>
<dbReference type="HOGENOM" id="CLU_3163521_0_0_6"/>
<dbReference type="Proteomes" id="UP000013173">
    <property type="component" value="Unassembled WGS sequence"/>
</dbReference>
<protein>
    <submittedName>
        <fullName evidence="1">Uncharacterized protein</fullName>
    </submittedName>
</protein>
<organism evidence="1 2">
    <name type="scientific">Acinetobacter vivianii</name>
    <dbReference type="NCBI Taxonomy" id="1776742"/>
    <lineage>
        <taxon>Bacteria</taxon>
        <taxon>Pseudomonadati</taxon>
        <taxon>Pseudomonadota</taxon>
        <taxon>Gammaproteobacteria</taxon>
        <taxon>Moraxellales</taxon>
        <taxon>Moraxellaceae</taxon>
        <taxon>Acinetobacter</taxon>
    </lineage>
</organism>
<dbReference type="EMBL" id="APRW01000009">
    <property type="protein sequence ID" value="ENX22172.1"/>
    <property type="molecule type" value="Genomic_DNA"/>
</dbReference>
<dbReference type="AlphaFoldDB" id="N9Q5A5"/>
<accession>N9Q5A5</accession>
<comment type="caution">
    <text evidence="1">The sequence shown here is derived from an EMBL/GenBank/DDBJ whole genome shotgun (WGS) entry which is preliminary data.</text>
</comment>
<reference evidence="1 2" key="1">
    <citation type="submission" date="2013-02" db="EMBL/GenBank/DDBJ databases">
        <title>The Genome Sequence of Acinetobacter sp. NIPH 2168.</title>
        <authorList>
            <consortium name="The Broad Institute Genome Sequencing Platform"/>
            <consortium name="The Broad Institute Genome Sequencing Center for Infectious Disease"/>
            <person name="Cerqueira G."/>
            <person name="Feldgarden M."/>
            <person name="Courvalin P."/>
            <person name="Perichon B."/>
            <person name="Grillot-Courvalin C."/>
            <person name="Clermont D."/>
            <person name="Rocha E."/>
            <person name="Yoon E.-J."/>
            <person name="Nemec A."/>
            <person name="Walker B."/>
            <person name="Young S.K."/>
            <person name="Zeng Q."/>
            <person name="Gargeya S."/>
            <person name="Fitzgerald M."/>
            <person name="Haas B."/>
            <person name="Abouelleil A."/>
            <person name="Alvarado L."/>
            <person name="Arachchi H.M."/>
            <person name="Berlin A.M."/>
            <person name="Chapman S.B."/>
            <person name="Dewar J."/>
            <person name="Goldberg J."/>
            <person name="Griggs A."/>
            <person name="Gujja S."/>
            <person name="Hansen M."/>
            <person name="Howarth C."/>
            <person name="Imamovic A."/>
            <person name="Larimer J."/>
            <person name="McCowan C."/>
            <person name="Murphy C."/>
            <person name="Neiman D."/>
            <person name="Pearson M."/>
            <person name="Priest M."/>
            <person name="Roberts A."/>
            <person name="Saif S."/>
            <person name="Shea T."/>
            <person name="Sisk P."/>
            <person name="Sykes S."/>
            <person name="Wortman J."/>
            <person name="Nusbaum C."/>
            <person name="Birren B."/>
        </authorList>
    </citation>
    <scope>NUCLEOTIDE SEQUENCE [LARGE SCALE GENOMIC DNA]</scope>
    <source>
        <strain evidence="1 2">NIPH 2168</strain>
    </source>
</reference>
<name>N9Q5A5_9GAMM</name>
<proteinExistence type="predicted"/>
<keyword evidence="2" id="KW-1185">Reference proteome</keyword>
<gene>
    <name evidence="1" type="ORF">F892_01413</name>
</gene>
<evidence type="ECO:0000313" key="2">
    <source>
        <dbReference type="Proteomes" id="UP000013173"/>
    </source>
</evidence>
<sequence>MINKRMTLSPYKFADICQTPSVSTIRKKLLLVLSQACKVCHSLYTSS</sequence>